<reference evidence="1 2" key="1">
    <citation type="journal article" date="2018" name="Sci. Rep.">
        <title>Genomic signatures of local adaptation to the degree of environmental predictability in rotifers.</title>
        <authorList>
            <person name="Franch-Gras L."/>
            <person name="Hahn C."/>
            <person name="Garcia-Roger E.M."/>
            <person name="Carmona M.J."/>
            <person name="Serra M."/>
            <person name="Gomez A."/>
        </authorList>
    </citation>
    <scope>NUCLEOTIDE SEQUENCE [LARGE SCALE GENOMIC DNA]</scope>
    <source>
        <strain evidence="1">HYR1</strain>
    </source>
</reference>
<evidence type="ECO:0000313" key="1">
    <source>
        <dbReference type="EMBL" id="RNA15942.1"/>
    </source>
</evidence>
<proteinExistence type="predicted"/>
<accession>A0A3M7QX85</accession>
<comment type="caution">
    <text evidence="1">The sequence shown here is derived from an EMBL/GenBank/DDBJ whole genome shotgun (WGS) entry which is preliminary data.</text>
</comment>
<organism evidence="1 2">
    <name type="scientific">Brachionus plicatilis</name>
    <name type="common">Marine rotifer</name>
    <name type="synonym">Brachionus muelleri</name>
    <dbReference type="NCBI Taxonomy" id="10195"/>
    <lineage>
        <taxon>Eukaryota</taxon>
        <taxon>Metazoa</taxon>
        <taxon>Spiralia</taxon>
        <taxon>Gnathifera</taxon>
        <taxon>Rotifera</taxon>
        <taxon>Eurotatoria</taxon>
        <taxon>Monogononta</taxon>
        <taxon>Pseudotrocha</taxon>
        <taxon>Ploima</taxon>
        <taxon>Brachionidae</taxon>
        <taxon>Brachionus</taxon>
    </lineage>
</organism>
<gene>
    <name evidence="1" type="ORF">BpHYR1_029660</name>
</gene>
<keyword evidence="2" id="KW-1185">Reference proteome</keyword>
<protein>
    <submittedName>
        <fullName evidence="1">Uncharacterized protein</fullName>
    </submittedName>
</protein>
<evidence type="ECO:0000313" key="2">
    <source>
        <dbReference type="Proteomes" id="UP000276133"/>
    </source>
</evidence>
<dbReference type="AlphaFoldDB" id="A0A3M7QX85"/>
<name>A0A3M7QX85_BRAPC</name>
<dbReference type="EMBL" id="REGN01004839">
    <property type="protein sequence ID" value="RNA15942.1"/>
    <property type="molecule type" value="Genomic_DNA"/>
</dbReference>
<sequence>MAQLMTYTVVYCTMGFRSNLLLSFGKFFNTLLDDINLLSHCCLSDMKSKKGILKLMINSKYHFNSEKDRSFHFITHLHKNF</sequence>
<dbReference type="Proteomes" id="UP000276133">
    <property type="component" value="Unassembled WGS sequence"/>
</dbReference>